<dbReference type="EMBL" id="JAGDFX010000007">
    <property type="protein sequence ID" value="MBO1519416.1"/>
    <property type="molecule type" value="Genomic_DNA"/>
</dbReference>
<sequence>MRLIGLDDDSTLSDLPSTPVVEQASTPLASLFTEQGPLAKAIDGFKPRQAQVDMAAAVTQALHDKQPLVVEAGTGTGKTYAYLAPVLAAGKKVVLSTGSRNLQEQLFHRDLPTLVNAMAYHHPVALLKGRANYLCIERLNLLNDSVPPLSEAGLADLQRVRRFKPMTHSGDIGDIPGLSERSEVLPLVTSTNDNCLGRECSHYQDCYLVKARANALEAQVVVVNHHLFFADMAVRDTGFGQLIPDADAYILDEAHQLPDIAGQYFGQSQSSRQLLDLARDLRVAQKVEAKDMAQISKVADQIERYAQDLRLTFGYDSQRGQLRPMLAKPEVKHALERLNESLAFCYEVLKLALGRGEQLDQCFERLVSLRTQLEAVTKVEEDGYSYWFESTRLHISFHKTPLSVAERFSTELAKESVSWIFTSATLAVGNSFHHFCTDMGLAHARTLQLDSPFDYSRQSRLCVPRYLPPTHARQRGRWLAETLTDTLAAVPGGSFFLCTSYKVMNEVAEVLRLSLARTVLVQGEDNKVRLLERFSQDGRAVLVATSSFWEGIDVRGHALQCVIIDKLPFSTPDDPLLSARLDDCRRKGEDGFAKVQLPKAIITLKQGVGRLIRDVADNGVLVITDDRLVNRAYGADFISSLPAMPRTRSLQQVAEFLSTLE</sequence>
<evidence type="ECO:0000256" key="2">
    <source>
        <dbReference type="ARBA" id="ARBA00022801"/>
    </source>
</evidence>
<dbReference type="SMART" id="SM00491">
    <property type="entry name" value="HELICc2"/>
    <property type="match status" value="1"/>
</dbReference>
<dbReference type="PROSITE" id="PS51193">
    <property type="entry name" value="HELICASE_ATP_BIND_2"/>
    <property type="match status" value="1"/>
</dbReference>
<keyword evidence="6" id="KW-0347">Helicase</keyword>
<dbReference type="GO" id="GO:0004386">
    <property type="term" value="F:helicase activity"/>
    <property type="evidence" value="ECO:0007669"/>
    <property type="project" value="UniProtKB-KW"/>
</dbReference>
<proteinExistence type="inferred from homology"/>
<comment type="similarity">
    <text evidence="4">Belongs to the helicase family. DinG subfamily.</text>
</comment>
<evidence type="ECO:0000256" key="1">
    <source>
        <dbReference type="ARBA" id="ARBA00022741"/>
    </source>
</evidence>
<dbReference type="InterPro" id="IPR045028">
    <property type="entry name" value="DinG/Rad3-like"/>
</dbReference>
<evidence type="ECO:0000313" key="7">
    <source>
        <dbReference type="Proteomes" id="UP000664882"/>
    </source>
</evidence>
<dbReference type="SUPFAM" id="SSF52540">
    <property type="entry name" value="P-loop containing nucleoside triphosphate hydrolases"/>
    <property type="match status" value="2"/>
</dbReference>
<dbReference type="InterPro" id="IPR014013">
    <property type="entry name" value="Helic_SF1/SF2_ATP-bd_DinG/Rad3"/>
</dbReference>
<reference evidence="6 7" key="1">
    <citation type="submission" date="2021-03" db="EMBL/GenBank/DDBJ databases">
        <title>Oceanisphaera sp. nov., isolated from the intestine.</title>
        <authorList>
            <person name="Zhao L.-H."/>
            <person name="Shi L.-F."/>
        </authorList>
    </citation>
    <scope>NUCLEOTIDE SEQUENCE [LARGE SCALE GENOMIC DNA]</scope>
    <source>
        <strain evidence="6 7">DM8</strain>
    </source>
</reference>
<evidence type="ECO:0000256" key="4">
    <source>
        <dbReference type="ARBA" id="ARBA00038058"/>
    </source>
</evidence>
<dbReference type="Proteomes" id="UP000664882">
    <property type="component" value="Unassembled WGS sequence"/>
</dbReference>
<dbReference type="PANTHER" id="PTHR11472">
    <property type="entry name" value="DNA REPAIR DEAD HELICASE RAD3/XP-D SUBFAMILY MEMBER"/>
    <property type="match status" value="1"/>
</dbReference>
<comment type="caution">
    <text evidence="6">The sequence shown here is derived from an EMBL/GenBank/DDBJ whole genome shotgun (WGS) entry which is preliminary data.</text>
</comment>
<evidence type="ECO:0000256" key="3">
    <source>
        <dbReference type="ARBA" id="ARBA00022840"/>
    </source>
</evidence>
<keyword evidence="2" id="KW-0378">Hydrolase</keyword>
<name>A0ABS3NFQ4_9GAMM</name>
<dbReference type="PANTHER" id="PTHR11472:SF34">
    <property type="entry name" value="REGULATOR OF TELOMERE ELONGATION HELICASE 1"/>
    <property type="match status" value="1"/>
</dbReference>
<keyword evidence="1" id="KW-0547">Nucleotide-binding</keyword>
<dbReference type="RefSeq" id="WP_208005428.1">
    <property type="nucleotide sequence ID" value="NZ_JAGDFX010000007.1"/>
</dbReference>
<evidence type="ECO:0000259" key="5">
    <source>
        <dbReference type="PROSITE" id="PS51193"/>
    </source>
</evidence>
<dbReference type="Pfam" id="PF13307">
    <property type="entry name" value="Helicase_C_2"/>
    <property type="match status" value="1"/>
</dbReference>
<gene>
    <name evidence="6" type="ORF">J3U76_07210</name>
</gene>
<accession>A0ABS3NFQ4</accession>
<feature type="domain" description="Helicase ATP-binding" evidence="5">
    <location>
        <begin position="37"/>
        <end position="299"/>
    </location>
</feature>
<keyword evidence="7" id="KW-1185">Reference proteome</keyword>
<evidence type="ECO:0000313" key="6">
    <source>
        <dbReference type="EMBL" id="MBO1519416.1"/>
    </source>
</evidence>
<dbReference type="InterPro" id="IPR006555">
    <property type="entry name" value="ATP-dep_Helicase_C"/>
</dbReference>
<dbReference type="Gene3D" id="3.40.50.300">
    <property type="entry name" value="P-loop containing nucleotide triphosphate hydrolases"/>
    <property type="match status" value="2"/>
</dbReference>
<organism evidence="6 7">
    <name type="scientific">Oceanisphaera pacifica</name>
    <dbReference type="NCBI Taxonomy" id="2818389"/>
    <lineage>
        <taxon>Bacteria</taxon>
        <taxon>Pseudomonadati</taxon>
        <taxon>Pseudomonadota</taxon>
        <taxon>Gammaproteobacteria</taxon>
        <taxon>Aeromonadales</taxon>
        <taxon>Aeromonadaceae</taxon>
        <taxon>Oceanisphaera</taxon>
    </lineage>
</organism>
<protein>
    <submittedName>
        <fullName evidence="6">ATP-dependent DNA helicase</fullName>
    </submittedName>
</protein>
<keyword evidence="3" id="KW-0067">ATP-binding</keyword>
<dbReference type="InterPro" id="IPR027417">
    <property type="entry name" value="P-loop_NTPase"/>
</dbReference>